<dbReference type="NCBIfam" id="TIGR02596">
    <property type="entry name" value="Verru_Chthon cassette protein D"/>
    <property type="match status" value="1"/>
</dbReference>
<dbReference type="PROSITE" id="PS00409">
    <property type="entry name" value="PROKAR_NTER_METHYL"/>
    <property type="match status" value="1"/>
</dbReference>
<dbReference type="Proteomes" id="UP000534294">
    <property type="component" value="Unassembled WGS sequence"/>
</dbReference>
<sequence>MKTLPSPRPVRAGFTLIESLSVVLILGLVVALAAPTMLGAIRASRLTSAGELISGKIVEAQGLALTFSSDVELRFYKAPPTLPVDGSSGQFLQLLQWVENDPELTDEEDIATLKKIGAQVAVPEGVTLATDAGWTSLWNLEAQTETIAEGEQEYVAIRFRPDGSTDLPEAGAWHVTLIDQQDALKGELPANFYTLQIDPVTAKLEIYRPE</sequence>
<protein>
    <submittedName>
        <fullName evidence="2">Uncharacterized protein (TIGR02596 family)</fullName>
    </submittedName>
</protein>
<dbReference type="NCBIfam" id="TIGR02532">
    <property type="entry name" value="IV_pilin_GFxxxE"/>
    <property type="match status" value="1"/>
</dbReference>
<dbReference type="InterPro" id="IPR012902">
    <property type="entry name" value="N_methyl_site"/>
</dbReference>
<dbReference type="RefSeq" id="WP_184209544.1">
    <property type="nucleotide sequence ID" value="NZ_JACHIF010000005.1"/>
</dbReference>
<keyword evidence="1" id="KW-1133">Transmembrane helix</keyword>
<proteinExistence type="predicted"/>
<organism evidence="2 3">
    <name type="scientific">Prosthecobacter dejongeii</name>
    <dbReference type="NCBI Taxonomy" id="48465"/>
    <lineage>
        <taxon>Bacteria</taxon>
        <taxon>Pseudomonadati</taxon>
        <taxon>Verrucomicrobiota</taxon>
        <taxon>Verrucomicrobiia</taxon>
        <taxon>Verrucomicrobiales</taxon>
        <taxon>Verrucomicrobiaceae</taxon>
        <taxon>Prosthecobacter</taxon>
    </lineage>
</organism>
<keyword evidence="1" id="KW-0472">Membrane</keyword>
<evidence type="ECO:0000313" key="2">
    <source>
        <dbReference type="EMBL" id="MBB5038582.1"/>
    </source>
</evidence>
<feature type="transmembrane region" description="Helical" evidence="1">
    <location>
        <begin position="20"/>
        <end position="41"/>
    </location>
</feature>
<keyword evidence="1" id="KW-0812">Transmembrane</keyword>
<evidence type="ECO:0000313" key="3">
    <source>
        <dbReference type="Proteomes" id="UP000534294"/>
    </source>
</evidence>
<keyword evidence="3" id="KW-1185">Reference proteome</keyword>
<reference evidence="2 3" key="1">
    <citation type="submission" date="2020-08" db="EMBL/GenBank/DDBJ databases">
        <title>Genomic Encyclopedia of Type Strains, Phase IV (KMG-IV): sequencing the most valuable type-strain genomes for metagenomic binning, comparative biology and taxonomic classification.</title>
        <authorList>
            <person name="Goeker M."/>
        </authorList>
    </citation>
    <scope>NUCLEOTIDE SEQUENCE [LARGE SCALE GENOMIC DNA]</scope>
    <source>
        <strain evidence="2 3">DSM 12251</strain>
    </source>
</reference>
<dbReference type="InterPro" id="IPR019836">
    <property type="entry name" value="Verru/Chthon_D"/>
</dbReference>
<dbReference type="Gene3D" id="3.30.700.10">
    <property type="entry name" value="Glycoprotein, Type 4 Pilin"/>
    <property type="match status" value="1"/>
</dbReference>
<dbReference type="EMBL" id="JACHIF010000005">
    <property type="protein sequence ID" value="MBB5038582.1"/>
    <property type="molecule type" value="Genomic_DNA"/>
</dbReference>
<evidence type="ECO:0000256" key="1">
    <source>
        <dbReference type="SAM" id="Phobius"/>
    </source>
</evidence>
<name>A0A7W8DQQ5_9BACT</name>
<dbReference type="InterPro" id="IPR045584">
    <property type="entry name" value="Pilin-like"/>
</dbReference>
<accession>A0A7W8DQQ5</accession>
<dbReference type="AlphaFoldDB" id="A0A7W8DQQ5"/>
<gene>
    <name evidence="2" type="ORF">HNQ64_002845</name>
</gene>
<comment type="caution">
    <text evidence="2">The sequence shown here is derived from an EMBL/GenBank/DDBJ whole genome shotgun (WGS) entry which is preliminary data.</text>
</comment>
<dbReference type="SUPFAM" id="SSF54523">
    <property type="entry name" value="Pili subunits"/>
    <property type="match status" value="1"/>
</dbReference>
<dbReference type="Pfam" id="PF07963">
    <property type="entry name" value="N_methyl"/>
    <property type="match status" value="1"/>
</dbReference>